<dbReference type="PANTHER" id="PTHR43806">
    <property type="entry name" value="PEPTIDASE S8"/>
    <property type="match status" value="1"/>
</dbReference>
<accession>A0A224YT97</accession>
<dbReference type="InterPro" id="IPR050131">
    <property type="entry name" value="Peptidase_S8_subtilisin-like"/>
</dbReference>
<dbReference type="GO" id="GO:0004252">
    <property type="term" value="F:serine-type endopeptidase activity"/>
    <property type="evidence" value="ECO:0007669"/>
    <property type="project" value="TreeGrafter"/>
</dbReference>
<dbReference type="GO" id="GO:0006508">
    <property type="term" value="P:proteolysis"/>
    <property type="evidence" value="ECO:0007669"/>
    <property type="project" value="UniProtKB-KW"/>
</dbReference>
<sequence length="544" mass="61430">MGVSGRIVGKPEWHPYIPEHGHYLELAFGYPEVLWPWSGFLSIHFLVTAEAAQWEGIAQGHVSLTVESSPGEGEVEPRRSNLKLPIKAKIIPTPPRSKRILWDQYHNLRYPPGYFPRDNLKIKTDPLDWSGDHIHTNFKDMYQHLRNHGYYIEVLGFPFTCFDAQNYGTLLLVDLEEEYFPEELAKLRRDVENGLSLVVFADWYNVSVMRKIKFFDENTRQWWMPDTGGSNVPAINDLLSSWNIGLGDHVYEGEFSIGDHKMYYASGTSIIKFPENGLLIRRTLTNQGQEVLEKKADHVEGVPILGLLQTGSSKTSGRIAVYGDSNCIDTTHIQKDCYWLLHALVQYSTTGLIAPFFETTNAALPSDPVLPKRMEGNRLYRYSKVFQNHPGVPELRALPPCQTLNWAVPQPLNESAPSVLWKSQKLLSVEPLPLGAGAGGVVDVADDLAFPSLKQRWGGWALQPDEDDNRQAVSASEYFSPLRLALEQRRTVLCFGALTAAICGWLLYRRCCCCRAAARRGQGRKGRARRRILSLPISKLLRGV</sequence>
<evidence type="ECO:0000259" key="3">
    <source>
        <dbReference type="Pfam" id="PF23090"/>
    </source>
</evidence>
<keyword evidence="2" id="KW-0378">Hydrolase</keyword>
<evidence type="ECO:0000256" key="1">
    <source>
        <dbReference type="ARBA" id="ARBA00022670"/>
    </source>
</evidence>
<keyword evidence="1 5" id="KW-0645">Protease</keyword>
<dbReference type="Pfam" id="PF23094">
    <property type="entry name" value="MBTPS1_3rd"/>
    <property type="match status" value="1"/>
</dbReference>
<dbReference type="AlphaFoldDB" id="A0A224YT97"/>
<protein>
    <submittedName>
        <fullName evidence="5">Membrane-bound transcription factor site-1 protease</fullName>
    </submittedName>
</protein>
<organism evidence="5">
    <name type="scientific">Rhipicephalus zambeziensis</name>
    <dbReference type="NCBI Taxonomy" id="60191"/>
    <lineage>
        <taxon>Eukaryota</taxon>
        <taxon>Metazoa</taxon>
        <taxon>Ecdysozoa</taxon>
        <taxon>Arthropoda</taxon>
        <taxon>Chelicerata</taxon>
        <taxon>Arachnida</taxon>
        <taxon>Acari</taxon>
        <taxon>Parasitiformes</taxon>
        <taxon>Ixodida</taxon>
        <taxon>Ixodoidea</taxon>
        <taxon>Ixodidae</taxon>
        <taxon>Rhipicephalinae</taxon>
        <taxon>Rhipicephalus</taxon>
        <taxon>Rhipicephalus</taxon>
    </lineage>
</organism>
<keyword evidence="2" id="KW-0720">Serine protease</keyword>
<feature type="domain" description="MBTPS1 fourth" evidence="3">
    <location>
        <begin position="94"/>
        <end position="352"/>
    </location>
</feature>
<dbReference type="GO" id="GO:0005794">
    <property type="term" value="C:Golgi apparatus"/>
    <property type="evidence" value="ECO:0007669"/>
    <property type="project" value="TreeGrafter"/>
</dbReference>
<dbReference type="Pfam" id="PF23090">
    <property type="entry name" value="MBTPS1_4th"/>
    <property type="match status" value="1"/>
</dbReference>
<dbReference type="EMBL" id="GFPF01009660">
    <property type="protein sequence ID" value="MAA20806.1"/>
    <property type="molecule type" value="Transcribed_RNA"/>
</dbReference>
<name>A0A224YT97_9ACAR</name>
<evidence type="ECO:0000259" key="4">
    <source>
        <dbReference type="Pfam" id="PF23094"/>
    </source>
</evidence>
<proteinExistence type="predicted"/>
<dbReference type="InterPro" id="IPR057060">
    <property type="entry name" value="MBTPS1_3rd"/>
</dbReference>
<evidence type="ECO:0000256" key="2">
    <source>
        <dbReference type="ARBA" id="ARBA00022825"/>
    </source>
</evidence>
<evidence type="ECO:0000313" key="5">
    <source>
        <dbReference type="EMBL" id="MAA20806.1"/>
    </source>
</evidence>
<dbReference type="PANTHER" id="PTHR43806:SF7">
    <property type="entry name" value="MEMBRANE-BOUND TRANSCRIPTION FACTOR SITE-1 PROTEASE"/>
    <property type="match status" value="1"/>
</dbReference>
<dbReference type="InterPro" id="IPR057032">
    <property type="entry name" value="MBTPS1_4th"/>
</dbReference>
<feature type="domain" description="MBTPS1 third" evidence="4">
    <location>
        <begin position="1"/>
        <end position="93"/>
    </location>
</feature>
<reference evidence="5" key="1">
    <citation type="journal article" date="2017" name="Parasit. Vectors">
        <title>Sialotranscriptomics of Rhipicephalus zambeziensis reveals intricate expression profiles of secretory proteins and suggests tight temporal transcriptional regulation during blood-feeding.</title>
        <authorList>
            <person name="de Castro M.H."/>
            <person name="de Klerk D."/>
            <person name="Pienaar R."/>
            <person name="Rees D.J.G."/>
            <person name="Mans B.J."/>
        </authorList>
    </citation>
    <scope>NUCLEOTIDE SEQUENCE</scope>
    <source>
        <tissue evidence="5">Salivary glands</tissue>
    </source>
</reference>